<proteinExistence type="predicted"/>
<evidence type="ECO:0000256" key="1">
    <source>
        <dbReference type="SAM" id="MobiDB-lite"/>
    </source>
</evidence>
<protein>
    <submittedName>
        <fullName evidence="2">Uncharacterized protein</fullName>
    </submittedName>
</protein>
<accession>A0A645A2Q7</accession>
<sequence>MRVIQPDFADDDKIRHHQRVERNEDARGEKREDRLTPPKAKTGEAIGQHACTEHVEHRGKPADEDGIAHHFDEAGNLQRVDIVGYLPDRGEGERVCKEFGIRLERRDEEPDERKECVQREVDQKDPLQYAAKSGLERVASVQIGCMLLFRHTRIPPLFAAFALDFKERAYAENDDDAHADEHDGGCVCGAVPGVLNLLIEIEHHRAGAVCRAAVGKQIDLLKLPEPHDGGKRHTGQYAALHHGKRDKPCLLNLAGAIDLGGLVKIPVDAGEIRHDDDHVVADVKHPVDQQRGQRRVERAEPIDGKFAFPNQVQKTVDQPVFAVVHRRPEHGQRDAGDDLREKVNGAEELPAPRFSIQNERHQNGQGNLHAGGNQRPDDIVEHAAPEHRVLPDGEIVFYADKRRGRHAVPLKQADD</sequence>
<dbReference type="AlphaFoldDB" id="A0A645A2Q7"/>
<comment type="caution">
    <text evidence="2">The sequence shown here is derived from an EMBL/GenBank/DDBJ whole genome shotgun (WGS) entry which is preliminary data.</text>
</comment>
<reference evidence="2" key="1">
    <citation type="submission" date="2019-08" db="EMBL/GenBank/DDBJ databases">
        <authorList>
            <person name="Kucharzyk K."/>
            <person name="Murdoch R.W."/>
            <person name="Higgins S."/>
            <person name="Loffler F."/>
        </authorList>
    </citation>
    <scope>NUCLEOTIDE SEQUENCE</scope>
</reference>
<feature type="compositionally biased region" description="Basic and acidic residues" evidence="1">
    <location>
        <begin position="20"/>
        <end position="36"/>
    </location>
</feature>
<gene>
    <name evidence="2" type="ORF">SDC9_94021</name>
</gene>
<name>A0A645A2Q7_9ZZZZ</name>
<feature type="region of interest" description="Disordered" evidence="1">
    <location>
        <begin position="1"/>
        <end position="47"/>
    </location>
</feature>
<evidence type="ECO:0000313" key="2">
    <source>
        <dbReference type="EMBL" id="MPM47312.1"/>
    </source>
</evidence>
<organism evidence="2">
    <name type="scientific">bioreactor metagenome</name>
    <dbReference type="NCBI Taxonomy" id="1076179"/>
    <lineage>
        <taxon>unclassified sequences</taxon>
        <taxon>metagenomes</taxon>
        <taxon>ecological metagenomes</taxon>
    </lineage>
</organism>
<dbReference type="EMBL" id="VSSQ01011632">
    <property type="protein sequence ID" value="MPM47312.1"/>
    <property type="molecule type" value="Genomic_DNA"/>
</dbReference>